<evidence type="ECO:0000313" key="3">
    <source>
        <dbReference type="EMBL" id="AHY41769.1"/>
    </source>
</evidence>
<dbReference type="KEGG" id="pstu:UIB01_04515"/>
<keyword evidence="2" id="KW-1133">Transmembrane helix</keyword>
<protein>
    <submittedName>
        <fullName evidence="3">Uncharacterized protein</fullName>
    </submittedName>
</protein>
<feature type="transmembrane region" description="Helical" evidence="2">
    <location>
        <begin position="29"/>
        <end position="47"/>
    </location>
</feature>
<sequence>MTWLTTKRPSTRELLRAEHRPHAARSVRTGRWIIFGLLCVIGALLYLRNQEQAIHALQIEAVSRESLAFKAELEQSRLQRQENQATEEQLLRRIATLSAQVERLQTDLAFFRQQKKAR</sequence>
<evidence type="ECO:0000313" key="4">
    <source>
        <dbReference type="Proteomes" id="UP000025238"/>
    </source>
</evidence>
<gene>
    <name evidence="3" type="ORF">UIB01_04515</name>
</gene>
<accession>A0A023WPN3</accession>
<evidence type="ECO:0000256" key="2">
    <source>
        <dbReference type="SAM" id="Phobius"/>
    </source>
</evidence>
<evidence type="ECO:0000256" key="1">
    <source>
        <dbReference type="SAM" id="Coils"/>
    </source>
</evidence>
<dbReference type="EMBL" id="CP007509">
    <property type="protein sequence ID" value="AHY41769.1"/>
    <property type="molecule type" value="Genomic_DNA"/>
</dbReference>
<dbReference type="AlphaFoldDB" id="A0A023WPN3"/>
<name>A0A023WPN3_STUST</name>
<keyword evidence="2" id="KW-0472">Membrane</keyword>
<reference evidence="3 4" key="1">
    <citation type="submission" date="2014-03" db="EMBL/GenBank/DDBJ databases">
        <title>Complete genome sequence of Pseudomonas stutzeri 19SMN4.</title>
        <authorList>
            <person name="Brunet-Galmes I."/>
            <person name="Nogales B."/>
            <person name="Busquets A."/>
            <person name="Pena A."/>
            <person name="Gomila M."/>
            <person name="Garcia-Valdes E."/>
            <person name="Lalucat J."/>
            <person name="Bennasar A."/>
            <person name="Bosch R."/>
        </authorList>
    </citation>
    <scope>NUCLEOTIDE SEQUENCE [LARGE SCALE GENOMIC DNA]</scope>
    <source>
        <strain evidence="3 4">19SMN4</strain>
    </source>
</reference>
<feature type="coiled-coil region" evidence="1">
    <location>
        <begin position="87"/>
        <end position="114"/>
    </location>
</feature>
<dbReference type="PATRIC" id="fig|316.97.peg.920"/>
<keyword evidence="2" id="KW-0812">Transmembrane</keyword>
<dbReference type="Proteomes" id="UP000025238">
    <property type="component" value="Chromosome"/>
</dbReference>
<organism evidence="3 4">
    <name type="scientific">Stutzerimonas stutzeri</name>
    <name type="common">Pseudomonas stutzeri</name>
    <dbReference type="NCBI Taxonomy" id="316"/>
    <lineage>
        <taxon>Bacteria</taxon>
        <taxon>Pseudomonadati</taxon>
        <taxon>Pseudomonadota</taxon>
        <taxon>Gammaproteobacteria</taxon>
        <taxon>Pseudomonadales</taxon>
        <taxon>Pseudomonadaceae</taxon>
        <taxon>Stutzerimonas</taxon>
    </lineage>
</organism>
<dbReference type="OrthoDB" id="6894674at2"/>
<keyword evidence="1" id="KW-0175">Coiled coil</keyword>
<proteinExistence type="predicted"/>